<sequence length="72" mass="8643">MKKLHKILQKASVEFYETFYGSIDYKLLDAAQFKEFERKINLRYCCTDPEKNISIYEVYDERFADVYIGKKG</sequence>
<evidence type="ECO:0000313" key="1">
    <source>
        <dbReference type="EMBL" id="PTN76488.1"/>
    </source>
</evidence>
<reference evidence="2 4" key="2">
    <citation type="submission" date="2018-06" db="EMBL/GenBank/DDBJ databases">
        <authorList>
            <consortium name="Pathogen Informatics"/>
            <person name="Doyle S."/>
        </authorList>
    </citation>
    <scope>NUCLEOTIDE SEQUENCE [LARGE SCALE GENOMIC DNA]</scope>
    <source>
        <strain evidence="2 4">NCTC13379</strain>
    </source>
</reference>
<evidence type="ECO:0000313" key="4">
    <source>
        <dbReference type="Proteomes" id="UP000254396"/>
    </source>
</evidence>
<name>A0A855UES7_ENTFL</name>
<protein>
    <submittedName>
        <fullName evidence="1">Aspartate decarboxylase</fullName>
    </submittedName>
</protein>
<comment type="caution">
    <text evidence="1">The sequence shown here is derived from an EMBL/GenBank/DDBJ whole genome shotgun (WGS) entry which is preliminary data.</text>
</comment>
<dbReference type="EMBL" id="UGIX01000001">
    <property type="protein sequence ID" value="STP63464.1"/>
    <property type="molecule type" value="Genomic_DNA"/>
</dbReference>
<reference evidence="1 3" key="1">
    <citation type="submission" date="2018-04" db="EMBL/GenBank/DDBJ databases">
        <authorList>
            <person name="Van Tyne D."/>
        </authorList>
    </citation>
    <scope>NUCLEOTIDE SEQUENCE [LARGE SCALE GENOMIC DNA]</scope>
    <source>
        <strain evidence="1 3">B2535</strain>
    </source>
</reference>
<dbReference type="RefSeq" id="WP_010714171.1">
    <property type="nucleotide sequence ID" value="NZ_BLPV01000007.1"/>
</dbReference>
<dbReference type="Proteomes" id="UP000244140">
    <property type="component" value="Unassembled WGS sequence"/>
</dbReference>
<dbReference type="Proteomes" id="UP000254396">
    <property type="component" value="Unassembled WGS sequence"/>
</dbReference>
<gene>
    <name evidence="1" type="ORF">DAI13_01460</name>
    <name evidence="2" type="ORF">NCTC13379_00279</name>
</gene>
<dbReference type="EMBL" id="PZZH01000001">
    <property type="protein sequence ID" value="PTN76488.1"/>
    <property type="molecule type" value="Genomic_DNA"/>
</dbReference>
<evidence type="ECO:0000313" key="3">
    <source>
        <dbReference type="Proteomes" id="UP000244140"/>
    </source>
</evidence>
<accession>A0A855UES7</accession>
<evidence type="ECO:0000313" key="2">
    <source>
        <dbReference type="EMBL" id="STP63464.1"/>
    </source>
</evidence>
<proteinExistence type="predicted"/>
<organism evidence="1 3">
    <name type="scientific">Enterococcus faecalis</name>
    <name type="common">Streptococcus faecalis</name>
    <dbReference type="NCBI Taxonomy" id="1351"/>
    <lineage>
        <taxon>Bacteria</taxon>
        <taxon>Bacillati</taxon>
        <taxon>Bacillota</taxon>
        <taxon>Bacilli</taxon>
        <taxon>Lactobacillales</taxon>
        <taxon>Enterococcaceae</taxon>
        <taxon>Enterococcus</taxon>
    </lineage>
</organism>
<dbReference type="AlphaFoldDB" id="A0A855UES7"/>